<keyword evidence="2" id="KW-1185">Reference proteome</keyword>
<proteinExistence type="predicted"/>
<feature type="non-terminal residue" evidence="1">
    <location>
        <position position="1"/>
    </location>
</feature>
<dbReference type="AlphaFoldDB" id="A0A371FGP8"/>
<dbReference type="EMBL" id="QJKJ01009162">
    <property type="protein sequence ID" value="RDX77469.1"/>
    <property type="molecule type" value="Genomic_DNA"/>
</dbReference>
<dbReference type="Proteomes" id="UP000257109">
    <property type="component" value="Unassembled WGS sequence"/>
</dbReference>
<dbReference type="OrthoDB" id="778454at2759"/>
<reference evidence="1" key="1">
    <citation type="submission" date="2018-05" db="EMBL/GenBank/DDBJ databases">
        <title>Draft genome of Mucuna pruriens seed.</title>
        <authorList>
            <person name="Nnadi N.E."/>
            <person name="Vos R."/>
            <person name="Hasami M.H."/>
            <person name="Devisetty U.K."/>
            <person name="Aguiy J.C."/>
        </authorList>
    </citation>
    <scope>NUCLEOTIDE SEQUENCE [LARGE SCALE GENOMIC DNA]</scope>
    <source>
        <strain evidence="1">JCA_2017</strain>
    </source>
</reference>
<gene>
    <name evidence="1" type="ORF">CR513_42405</name>
</gene>
<evidence type="ECO:0000313" key="1">
    <source>
        <dbReference type="EMBL" id="RDX77469.1"/>
    </source>
</evidence>
<organism evidence="1 2">
    <name type="scientific">Mucuna pruriens</name>
    <name type="common">Velvet bean</name>
    <name type="synonym">Dolichos pruriens</name>
    <dbReference type="NCBI Taxonomy" id="157652"/>
    <lineage>
        <taxon>Eukaryota</taxon>
        <taxon>Viridiplantae</taxon>
        <taxon>Streptophyta</taxon>
        <taxon>Embryophyta</taxon>
        <taxon>Tracheophyta</taxon>
        <taxon>Spermatophyta</taxon>
        <taxon>Magnoliopsida</taxon>
        <taxon>eudicotyledons</taxon>
        <taxon>Gunneridae</taxon>
        <taxon>Pentapetalae</taxon>
        <taxon>rosids</taxon>
        <taxon>fabids</taxon>
        <taxon>Fabales</taxon>
        <taxon>Fabaceae</taxon>
        <taxon>Papilionoideae</taxon>
        <taxon>50 kb inversion clade</taxon>
        <taxon>NPAAA clade</taxon>
        <taxon>indigoferoid/millettioid clade</taxon>
        <taxon>Phaseoleae</taxon>
        <taxon>Mucuna</taxon>
    </lineage>
</organism>
<protein>
    <submittedName>
        <fullName evidence="1">Uncharacterized protein</fullName>
    </submittedName>
</protein>
<evidence type="ECO:0000313" key="2">
    <source>
        <dbReference type="Proteomes" id="UP000257109"/>
    </source>
</evidence>
<accession>A0A371FGP8</accession>
<sequence>MDKSMIEFASGRALMDKTPVAARNLISNMASNTQNFGVRGRLENKITALTSLVRQLAIGQHHTSPPTKVCGICTSIEHPTNVCPTLQETEPNSAEVVGLISGPKGSTQTRDSILHKTYLITNTDSNHQFPNIKHHPSNNNNNNNQFSSITVHLLWKIW</sequence>
<name>A0A371FGP8_MUCPR</name>
<comment type="caution">
    <text evidence="1">The sequence shown here is derived from an EMBL/GenBank/DDBJ whole genome shotgun (WGS) entry which is preliminary data.</text>
</comment>